<dbReference type="InterPro" id="IPR037448">
    <property type="entry name" value="Zig-8"/>
</dbReference>
<feature type="region of interest" description="Disordered" evidence="1">
    <location>
        <begin position="194"/>
        <end position="228"/>
    </location>
</feature>
<dbReference type="Proteomes" id="UP001562425">
    <property type="component" value="Unassembled WGS sequence"/>
</dbReference>
<dbReference type="PANTHER" id="PTHR23279:SF13">
    <property type="entry name" value="DEFECTIVE PROBOSCIS EXTENSION RESPONSE 21"/>
    <property type="match status" value="1"/>
</dbReference>
<accession>A0ABD1CQY1</accession>
<dbReference type="SMART" id="SM00406">
    <property type="entry name" value="IGv"/>
    <property type="match status" value="1"/>
</dbReference>
<sequence>MATIHALPLSFPNYAGFENLVKPTWDAVGLTVNRQKLTELVEHAAELARKIITDEMAKKMITLEIDSASRRNRHVFGIYATYFSDKKGGPVSRCLAVKEMVKSQTADHLKDTMQTEAMGRYKMLSGQLYAVIADNGPNMQASIRQLGSMLLRNPDRENADSANQSSSSTLMAAETRAVDAVLQTVTEARLEQMLDMEDSEPEEEAEDTEVDESWEEEASEESSPGEFEFKGTRCAAHTSQLAVWDVLKSHTKRIEAIKSLVKKTRLVKYKQAFMENNTFYAPICNATRWNAVYLMMKSLKDQRTNYRILEDSFNELCFSKHWRFIDSACEALGPVFYLSVELQHEHVPLSEFYALWIACQAELNKLKDNQMAVKLHVAMNTRLKTLTDTMQFKAAIYFDPRFNYLGANRLKPKEKEAVQRYLLKLYDRMNELEGVELEVVESTENCDFVEEYLDELFDGDEDPIPAPAPNNHILQRIKELEFQKRVFVQPLLCKEPRFDIMKYWTAKKVSNSEMFRLAKVVLSTGSTQNITALVGKTAYLNCRVRNLGNKTVSWVRHRDIHLLTVGRFTYTSDQRFQSVHNPQTDDWSLQIRYPQKRDTGVYECQISTTPPVGHSMHLSVVEPVTIIVGGPDIYINTGSTVNLTCVVRNSPEPPSTIIWTHNHQEINYDSPRGGVSVITEKGETTTSYLLIQRAKSTDSGKYVCSPSNANTYFINVHILNGEHPEAMQHGGQLRIGDPVHVFVFVIITLVLSNR</sequence>
<dbReference type="InterPro" id="IPR012337">
    <property type="entry name" value="RNaseH-like_sf"/>
</dbReference>
<feature type="domain" description="Ig-like" evidence="2">
    <location>
        <begin position="518"/>
        <end position="619"/>
    </location>
</feature>
<dbReference type="CDD" id="cd00099">
    <property type="entry name" value="IgV"/>
    <property type="match status" value="1"/>
</dbReference>
<dbReference type="FunFam" id="2.60.40.10:FF:000533">
    <property type="entry name" value="Uncharacterized protein, isoform A"/>
    <property type="match status" value="1"/>
</dbReference>
<dbReference type="InterPro" id="IPR013106">
    <property type="entry name" value="Ig_V-set"/>
</dbReference>
<dbReference type="InterPro" id="IPR007110">
    <property type="entry name" value="Ig-like_dom"/>
</dbReference>
<evidence type="ECO:0000313" key="4">
    <source>
        <dbReference type="Proteomes" id="UP001562425"/>
    </source>
</evidence>
<dbReference type="SMART" id="SM00408">
    <property type="entry name" value="IGc2"/>
    <property type="match status" value="2"/>
</dbReference>
<dbReference type="InterPro" id="IPR013783">
    <property type="entry name" value="Ig-like_fold"/>
</dbReference>
<dbReference type="InterPro" id="IPR003598">
    <property type="entry name" value="Ig_sub2"/>
</dbReference>
<dbReference type="FunFam" id="2.60.40.10:FF:000129">
    <property type="entry name" value="CLUMA_CG018772, isoform A"/>
    <property type="match status" value="1"/>
</dbReference>
<dbReference type="InterPro" id="IPR036179">
    <property type="entry name" value="Ig-like_dom_sf"/>
</dbReference>
<dbReference type="PROSITE" id="PS50835">
    <property type="entry name" value="IG_LIKE"/>
    <property type="match status" value="2"/>
</dbReference>
<feature type="domain" description="Ig-like" evidence="2">
    <location>
        <begin position="623"/>
        <end position="715"/>
    </location>
</feature>
<comment type="caution">
    <text evidence="3">The sequence shown here is derived from an EMBL/GenBank/DDBJ whole genome shotgun (WGS) entry which is preliminary data.</text>
</comment>
<dbReference type="SMART" id="SM00409">
    <property type="entry name" value="IG"/>
    <property type="match status" value="2"/>
</dbReference>
<name>A0ABD1CQY1_CULPP</name>
<proteinExistence type="predicted"/>
<reference evidence="3 4" key="1">
    <citation type="submission" date="2024-05" db="EMBL/GenBank/DDBJ databases">
        <title>Culex pipiens pipiens assembly and annotation.</title>
        <authorList>
            <person name="Alout H."/>
            <person name="Durand T."/>
        </authorList>
    </citation>
    <scope>NUCLEOTIDE SEQUENCE [LARGE SCALE GENOMIC DNA]</scope>
    <source>
        <strain evidence="3">HA-2024</strain>
        <tissue evidence="3">Whole body</tissue>
    </source>
</reference>
<dbReference type="Pfam" id="PF13927">
    <property type="entry name" value="Ig_3"/>
    <property type="match status" value="1"/>
</dbReference>
<dbReference type="PANTHER" id="PTHR23279">
    <property type="entry name" value="DEFECTIVE PROBOSCIS EXTENSION RESPONSE DPR -RELATED"/>
    <property type="match status" value="1"/>
</dbReference>
<protein>
    <recommendedName>
        <fullName evidence="2">Ig-like domain-containing protein</fullName>
    </recommendedName>
</protein>
<feature type="compositionally biased region" description="Acidic residues" evidence="1">
    <location>
        <begin position="194"/>
        <end position="220"/>
    </location>
</feature>
<dbReference type="Pfam" id="PF07686">
    <property type="entry name" value="V-set"/>
    <property type="match status" value="1"/>
</dbReference>
<dbReference type="Gene3D" id="2.60.40.10">
    <property type="entry name" value="Immunoglobulins"/>
    <property type="match status" value="2"/>
</dbReference>
<evidence type="ECO:0000256" key="1">
    <source>
        <dbReference type="SAM" id="MobiDB-lite"/>
    </source>
</evidence>
<evidence type="ECO:0000313" key="3">
    <source>
        <dbReference type="EMBL" id="KAL1378837.1"/>
    </source>
</evidence>
<organism evidence="3 4">
    <name type="scientific">Culex pipiens pipiens</name>
    <name type="common">Northern house mosquito</name>
    <dbReference type="NCBI Taxonomy" id="38569"/>
    <lineage>
        <taxon>Eukaryota</taxon>
        <taxon>Metazoa</taxon>
        <taxon>Ecdysozoa</taxon>
        <taxon>Arthropoda</taxon>
        <taxon>Hexapoda</taxon>
        <taxon>Insecta</taxon>
        <taxon>Pterygota</taxon>
        <taxon>Neoptera</taxon>
        <taxon>Endopterygota</taxon>
        <taxon>Diptera</taxon>
        <taxon>Nematocera</taxon>
        <taxon>Culicoidea</taxon>
        <taxon>Culicidae</taxon>
        <taxon>Culicinae</taxon>
        <taxon>Culicini</taxon>
        <taxon>Culex</taxon>
        <taxon>Culex</taxon>
    </lineage>
</organism>
<dbReference type="EMBL" id="JBEHCU010010057">
    <property type="protein sequence ID" value="KAL1378837.1"/>
    <property type="molecule type" value="Genomic_DNA"/>
</dbReference>
<dbReference type="AlphaFoldDB" id="A0ABD1CQY1"/>
<dbReference type="SUPFAM" id="SSF53098">
    <property type="entry name" value="Ribonuclease H-like"/>
    <property type="match status" value="1"/>
</dbReference>
<dbReference type="InterPro" id="IPR003599">
    <property type="entry name" value="Ig_sub"/>
</dbReference>
<keyword evidence="4" id="KW-1185">Reference proteome</keyword>
<gene>
    <name evidence="3" type="ORF">pipiens_003901</name>
</gene>
<evidence type="ECO:0000259" key="2">
    <source>
        <dbReference type="PROSITE" id="PS50835"/>
    </source>
</evidence>
<dbReference type="SUPFAM" id="SSF48726">
    <property type="entry name" value="Immunoglobulin"/>
    <property type="match status" value="2"/>
</dbReference>